<evidence type="ECO:0000259" key="9">
    <source>
        <dbReference type="Pfam" id="PF13847"/>
    </source>
</evidence>
<dbReference type="AlphaFoldDB" id="A0A498H6X0"/>
<organism evidence="10 11">
    <name type="scientific">Methanoculleus taiwanensis</name>
    <dbReference type="NCBI Taxonomy" id="1550565"/>
    <lineage>
        <taxon>Archaea</taxon>
        <taxon>Methanobacteriati</taxon>
        <taxon>Methanobacteriota</taxon>
        <taxon>Stenosarchaea group</taxon>
        <taxon>Methanomicrobia</taxon>
        <taxon>Methanomicrobiales</taxon>
        <taxon>Methanomicrobiaceae</taxon>
        <taxon>Methanoculleus</taxon>
    </lineage>
</organism>
<dbReference type="EMBL" id="LHQS01000001">
    <property type="protein sequence ID" value="RXE57346.1"/>
    <property type="molecule type" value="Genomic_DNA"/>
</dbReference>
<dbReference type="GO" id="GO:0030791">
    <property type="term" value="F:arsenite methyltransferase activity"/>
    <property type="evidence" value="ECO:0007669"/>
    <property type="project" value="UniProtKB-EC"/>
</dbReference>
<evidence type="ECO:0000256" key="2">
    <source>
        <dbReference type="ARBA" id="ARBA00022691"/>
    </source>
</evidence>
<dbReference type="SUPFAM" id="SSF53335">
    <property type="entry name" value="S-adenosyl-L-methionine-dependent methyltransferases"/>
    <property type="match status" value="1"/>
</dbReference>
<proteinExistence type="inferred from homology"/>
<accession>A0A498H6X0</accession>
<sequence>MKEDNVRRQVRSRYGQVARQEASGCGCGSGCCGSGRSVESVSLGLGYSAEEIGGVPEGANLGLGCGNPVALASLREGETVLDLGSGGGFDSFLAAERVGETGRVIGVDMTPEMLERARENARKAGYANVEFRLGEIEHLPVADSSVDAIISNCVINLSPDKRQVFAEAFRVLRPGGRLMVSDIVLTMPLPAPIHESELFYTSCVSGALQKGEYLREIAGAGFDEITVVGETVFPLDHIVSEPVLAETLDGLSLDEAGRKALLESIVSVKVSARKPTGCACCGTR</sequence>
<dbReference type="OrthoDB" id="57427at2157"/>
<evidence type="ECO:0000313" key="10">
    <source>
        <dbReference type="EMBL" id="RXE57346.1"/>
    </source>
</evidence>
<dbReference type="NCBIfam" id="NF008823">
    <property type="entry name" value="PRK11873.1"/>
    <property type="match status" value="1"/>
</dbReference>
<comment type="caution">
    <text evidence="10">The sequence shown here is derived from an EMBL/GenBank/DDBJ whole genome shotgun (WGS) entry which is preliminary data.</text>
</comment>
<evidence type="ECO:0000256" key="3">
    <source>
        <dbReference type="ARBA" id="ARBA00034487"/>
    </source>
</evidence>
<evidence type="ECO:0000313" key="11">
    <source>
        <dbReference type="Proteomes" id="UP000290932"/>
    </source>
</evidence>
<reference evidence="10 11" key="1">
    <citation type="journal article" date="2015" name="Int. J. Syst. Evol. Microbiol.">
        <title>Methanoculleus taiwanensis sp. nov., a methanogen isolated from deep marine sediment at the deformation front area near Taiwan.</title>
        <authorList>
            <person name="Weng C.Y."/>
            <person name="Chen S.C."/>
            <person name="Lai M.C."/>
            <person name="Wu S.Y."/>
            <person name="Lin S."/>
            <person name="Yang T.F."/>
            <person name="Chen P.C."/>
        </authorList>
    </citation>
    <scope>NUCLEOTIDE SEQUENCE [LARGE SCALE GENOMIC DNA]</scope>
    <source>
        <strain evidence="10 11">CYW4</strain>
    </source>
</reference>
<dbReference type="InterPro" id="IPR026669">
    <property type="entry name" value="Arsenite_MeTrfase-like"/>
</dbReference>
<dbReference type="GO" id="GO:0032259">
    <property type="term" value="P:methylation"/>
    <property type="evidence" value="ECO:0007669"/>
    <property type="project" value="UniProtKB-KW"/>
</dbReference>
<dbReference type="EC" id="2.1.1.137" evidence="4"/>
<dbReference type="Proteomes" id="UP000290932">
    <property type="component" value="Unassembled WGS sequence"/>
</dbReference>
<evidence type="ECO:0000256" key="7">
    <source>
        <dbReference type="ARBA" id="ARBA00047943"/>
    </source>
</evidence>
<comment type="catalytic activity">
    <reaction evidence="6">
        <text>arsenic triglutathione + [thioredoxin]-dithiol + S-adenosyl-L-methionine + 2 H2O = methylarsonous acid + [thioredoxin]-disulfide + 3 glutathione + S-adenosyl-L-homocysteine + H(+)</text>
        <dbReference type="Rhea" id="RHEA:69460"/>
        <dbReference type="Rhea" id="RHEA-COMP:10698"/>
        <dbReference type="Rhea" id="RHEA-COMP:10700"/>
        <dbReference type="ChEBI" id="CHEBI:15377"/>
        <dbReference type="ChEBI" id="CHEBI:15378"/>
        <dbReference type="ChEBI" id="CHEBI:17826"/>
        <dbReference type="ChEBI" id="CHEBI:29950"/>
        <dbReference type="ChEBI" id="CHEBI:50058"/>
        <dbReference type="ChEBI" id="CHEBI:57856"/>
        <dbReference type="ChEBI" id="CHEBI:57925"/>
        <dbReference type="ChEBI" id="CHEBI:59789"/>
        <dbReference type="ChEBI" id="CHEBI:183640"/>
        <dbReference type="EC" id="2.1.1.137"/>
    </reaction>
</comment>
<keyword evidence="1 10" id="KW-0808">Transferase</keyword>
<keyword evidence="11" id="KW-1185">Reference proteome</keyword>
<evidence type="ECO:0000256" key="5">
    <source>
        <dbReference type="ARBA" id="ARBA00034545"/>
    </source>
</evidence>
<dbReference type="InterPro" id="IPR025714">
    <property type="entry name" value="Methyltranfer_dom"/>
</dbReference>
<keyword evidence="2" id="KW-0949">S-adenosyl-L-methionine</keyword>
<name>A0A498H6X0_9EURY</name>
<protein>
    <recommendedName>
        <fullName evidence="5">Arsenite methyltransferase</fullName>
        <ecNumber evidence="4">2.1.1.137</ecNumber>
    </recommendedName>
</protein>
<comment type="catalytic activity">
    <reaction evidence="8">
        <text>arsenic triglutathione + 3 [thioredoxin]-dithiol + 3 S-adenosyl-L-methionine = trimethylarsine + 3 [thioredoxin]-disulfide + 3 glutathione + 3 S-adenosyl-L-homocysteine + 3 H(+)</text>
        <dbReference type="Rhea" id="RHEA:69432"/>
        <dbReference type="Rhea" id="RHEA-COMP:10698"/>
        <dbReference type="Rhea" id="RHEA-COMP:10700"/>
        <dbReference type="ChEBI" id="CHEBI:15378"/>
        <dbReference type="ChEBI" id="CHEBI:27130"/>
        <dbReference type="ChEBI" id="CHEBI:29950"/>
        <dbReference type="ChEBI" id="CHEBI:50058"/>
        <dbReference type="ChEBI" id="CHEBI:57856"/>
        <dbReference type="ChEBI" id="CHEBI:57925"/>
        <dbReference type="ChEBI" id="CHEBI:59789"/>
        <dbReference type="ChEBI" id="CHEBI:183640"/>
        <dbReference type="EC" id="2.1.1.137"/>
    </reaction>
</comment>
<keyword evidence="10" id="KW-0489">Methyltransferase</keyword>
<comment type="catalytic activity">
    <reaction evidence="7">
        <text>arsenic triglutathione + 2 [thioredoxin]-dithiol + 2 S-adenosyl-L-methionine + H2O = dimethylarsinous acid + 2 [thioredoxin]-disulfide + 3 glutathione + 2 S-adenosyl-L-homocysteine + 2 H(+)</text>
        <dbReference type="Rhea" id="RHEA:69464"/>
        <dbReference type="Rhea" id="RHEA-COMP:10698"/>
        <dbReference type="Rhea" id="RHEA-COMP:10700"/>
        <dbReference type="ChEBI" id="CHEBI:15377"/>
        <dbReference type="ChEBI" id="CHEBI:15378"/>
        <dbReference type="ChEBI" id="CHEBI:23808"/>
        <dbReference type="ChEBI" id="CHEBI:29950"/>
        <dbReference type="ChEBI" id="CHEBI:50058"/>
        <dbReference type="ChEBI" id="CHEBI:57856"/>
        <dbReference type="ChEBI" id="CHEBI:57925"/>
        <dbReference type="ChEBI" id="CHEBI:59789"/>
        <dbReference type="ChEBI" id="CHEBI:183640"/>
        <dbReference type="EC" id="2.1.1.137"/>
    </reaction>
</comment>
<dbReference type="RefSeq" id="WP_128693141.1">
    <property type="nucleotide sequence ID" value="NZ_LHQS01000001.1"/>
</dbReference>
<gene>
    <name evidence="10" type="ORF">ABH15_04445</name>
</gene>
<dbReference type="InterPro" id="IPR029063">
    <property type="entry name" value="SAM-dependent_MTases_sf"/>
</dbReference>
<evidence type="ECO:0000256" key="8">
    <source>
        <dbReference type="ARBA" id="ARBA00048428"/>
    </source>
</evidence>
<dbReference type="Gene3D" id="3.40.50.150">
    <property type="entry name" value="Vaccinia Virus protein VP39"/>
    <property type="match status" value="1"/>
</dbReference>
<comment type="similarity">
    <text evidence="3">Belongs to the methyltransferase superfamily. Arsenite methyltransferase family.</text>
</comment>
<dbReference type="Pfam" id="PF13847">
    <property type="entry name" value="Methyltransf_31"/>
    <property type="match status" value="1"/>
</dbReference>
<evidence type="ECO:0000256" key="4">
    <source>
        <dbReference type="ARBA" id="ARBA00034521"/>
    </source>
</evidence>
<evidence type="ECO:0000256" key="6">
    <source>
        <dbReference type="ARBA" id="ARBA00047941"/>
    </source>
</evidence>
<evidence type="ECO:0000256" key="1">
    <source>
        <dbReference type="ARBA" id="ARBA00022679"/>
    </source>
</evidence>
<dbReference type="PANTHER" id="PTHR43675">
    <property type="entry name" value="ARSENITE METHYLTRANSFERASE"/>
    <property type="match status" value="1"/>
</dbReference>
<dbReference type="PANTHER" id="PTHR43675:SF8">
    <property type="entry name" value="ARSENITE METHYLTRANSFERASE"/>
    <property type="match status" value="1"/>
</dbReference>
<dbReference type="CDD" id="cd02440">
    <property type="entry name" value="AdoMet_MTases"/>
    <property type="match status" value="1"/>
</dbReference>
<feature type="domain" description="Methyltransferase" evidence="9">
    <location>
        <begin position="75"/>
        <end position="219"/>
    </location>
</feature>